<proteinExistence type="predicted"/>
<feature type="transmembrane region" description="Helical" evidence="6">
    <location>
        <begin position="173"/>
        <end position="194"/>
    </location>
</feature>
<keyword evidence="3 6" id="KW-1133">Transmembrane helix</keyword>
<feature type="transmembrane region" description="Helical" evidence="6">
    <location>
        <begin position="83"/>
        <end position="102"/>
    </location>
</feature>
<feature type="domain" description="Major facilitator superfamily (MFS) profile" evidence="7">
    <location>
        <begin position="43"/>
        <end position="442"/>
    </location>
</feature>
<feature type="region of interest" description="Disordered" evidence="5">
    <location>
        <begin position="1"/>
        <end position="26"/>
    </location>
</feature>
<evidence type="ECO:0000256" key="3">
    <source>
        <dbReference type="ARBA" id="ARBA00022989"/>
    </source>
</evidence>
<evidence type="ECO:0000256" key="5">
    <source>
        <dbReference type="SAM" id="MobiDB-lite"/>
    </source>
</evidence>
<dbReference type="Pfam" id="PF07690">
    <property type="entry name" value="MFS_1"/>
    <property type="match status" value="1"/>
</dbReference>
<reference evidence="8 9" key="1">
    <citation type="submission" date="2019-02" db="EMBL/GenBank/DDBJ databases">
        <title>Deep-cultivation of Planctomycetes and their phenomic and genomic characterization uncovers novel biology.</title>
        <authorList>
            <person name="Wiegand S."/>
            <person name="Jogler M."/>
            <person name="Boedeker C."/>
            <person name="Pinto D."/>
            <person name="Vollmers J."/>
            <person name="Rivas-Marin E."/>
            <person name="Kohn T."/>
            <person name="Peeters S.H."/>
            <person name="Heuer A."/>
            <person name="Rast P."/>
            <person name="Oberbeckmann S."/>
            <person name="Bunk B."/>
            <person name="Jeske O."/>
            <person name="Meyerdierks A."/>
            <person name="Storesund J.E."/>
            <person name="Kallscheuer N."/>
            <person name="Luecker S."/>
            <person name="Lage O.M."/>
            <person name="Pohl T."/>
            <person name="Merkel B.J."/>
            <person name="Hornburger P."/>
            <person name="Mueller R.-W."/>
            <person name="Bruemmer F."/>
            <person name="Labrenz M."/>
            <person name="Spormann A.M."/>
            <person name="Op den Camp H."/>
            <person name="Overmann J."/>
            <person name="Amann R."/>
            <person name="Jetten M.S.M."/>
            <person name="Mascher T."/>
            <person name="Medema M.H."/>
            <person name="Devos D.P."/>
            <person name="Kaster A.-K."/>
            <person name="Ovreas L."/>
            <person name="Rohde M."/>
            <person name="Galperin M.Y."/>
            <person name="Jogler C."/>
        </authorList>
    </citation>
    <scope>NUCLEOTIDE SEQUENCE [LARGE SCALE GENOMIC DNA]</scope>
    <source>
        <strain evidence="8 9">TBK1r</strain>
    </source>
</reference>
<dbReference type="Proteomes" id="UP000318081">
    <property type="component" value="Chromosome"/>
</dbReference>
<evidence type="ECO:0000256" key="6">
    <source>
        <dbReference type="SAM" id="Phobius"/>
    </source>
</evidence>
<feature type="transmembrane region" description="Helical" evidence="6">
    <location>
        <begin position="353"/>
        <end position="374"/>
    </location>
</feature>
<gene>
    <name evidence="8" type="primary">nanT</name>
    <name evidence="8" type="ORF">TBK1r_08900</name>
</gene>
<feature type="transmembrane region" description="Helical" evidence="6">
    <location>
        <begin position="328"/>
        <end position="347"/>
    </location>
</feature>
<evidence type="ECO:0000256" key="2">
    <source>
        <dbReference type="ARBA" id="ARBA00022692"/>
    </source>
</evidence>
<dbReference type="InterPro" id="IPR020846">
    <property type="entry name" value="MFS_dom"/>
</dbReference>
<evidence type="ECO:0000256" key="1">
    <source>
        <dbReference type="ARBA" id="ARBA00004141"/>
    </source>
</evidence>
<feature type="transmembrane region" description="Helical" evidence="6">
    <location>
        <begin position="114"/>
        <end position="132"/>
    </location>
</feature>
<feature type="transmembrane region" description="Helical" evidence="6">
    <location>
        <begin position="41"/>
        <end position="63"/>
    </location>
</feature>
<comment type="subcellular location">
    <subcellularLocation>
        <location evidence="1">Membrane</location>
        <topology evidence="1">Multi-pass membrane protein</topology>
    </subcellularLocation>
</comment>
<feature type="transmembrane region" description="Helical" evidence="6">
    <location>
        <begin position="138"/>
        <end position="161"/>
    </location>
</feature>
<evidence type="ECO:0000256" key="4">
    <source>
        <dbReference type="ARBA" id="ARBA00023136"/>
    </source>
</evidence>
<name>A0ABX5XKT2_9BACT</name>
<keyword evidence="4 6" id="KW-0472">Membrane</keyword>
<organism evidence="8 9">
    <name type="scientific">Stieleria magnilauensis</name>
    <dbReference type="NCBI Taxonomy" id="2527963"/>
    <lineage>
        <taxon>Bacteria</taxon>
        <taxon>Pseudomonadati</taxon>
        <taxon>Planctomycetota</taxon>
        <taxon>Planctomycetia</taxon>
        <taxon>Pirellulales</taxon>
        <taxon>Pirellulaceae</taxon>
        <taxon>Stieleria</taxon>
    </lineage>
</organism>
<evidence type="ECO:0000259" key="7">
    <source>
        <dbReference type="PROSITE" id="PS50850"/>
    </source>
</evidence>
<dbReference type="PROSITE" id="PS50850">
    <property type="entry name" value="MFS"/>
    <property type="match status" value="1"/>
</dbReference>
<protein>
    <submittedName>
        <fullName evidence="8">Sialic acid transporter</fullName>
    </submittedName>
</protein>
<feature type="transmembrane region" description="Helical" evidence="6">
    <location>
        <begin position="419"/>
        <end position="437"/>
    </location>
</feature>
<feature type="transmembrane region" description="Helical" evidence="6">
    <location>
        <begin position="386"/>
        <end position="407"/>
    </location>
</feature>
<evidence type="ECO:0000313" key="8">
    <source>
        <dbReference type="EMBL" id="QDV81965.1"/>
    </source>
</evidence>
<keyword evidence="2 6" id="KW-0812">Transmembrane</keyword>
<dbReference type="SUPFAM" id="SSF103473">
    <property type="entry name" value="MFS general substrate transporter"/>
    <property type="match status" value="1"/>
</dbReference>
<evidence type="ECO:0000313" key="9">
    <source>
        <dbReference type="Proteomes" id="UP000318081"/>
    </source>
</evidence>
<feature type="transmembrane region" description="Helical" evidence="6">
    <location>
        <begin position="200"/>
        <end position="219"/>
    </location>
</feature>
<feature type="compositionally biased region" description="Basic and acidic residues" evidence="5">
    <location>
        <begin position="1"/>
        <end position="17"/>
    </location>
</feature>
<dbReference type="PANTHER" id="PTHR23508:SF10">
    <property type="entry name" value="CARBOXYLIC ACID TRANSPORTER PROTEIN HOMOLOG"/>
    <property type="match status" value="1"/>
</dbReference>
<dbReference type="EMBL" id="CP036432">
    <property type="protein sequence ID" value="QDV81965.1"/>
    <property type="molecule type" value="Genomic_DNA"/>
</dbReference>
<dbReference type="InterPro" id="IPR036259">
    <property type="entry name" value="MFS_trans_sf"/>
</dbReference>
<dbReference type="Gene3D" id="1.20.1250.20">
    <property type="entry name" value="MFS general substrate transporter like domains"/>
    <property type="match status" value="2"/>
</dbReference>
<dbReference type="PANTHER" id="PTHR23508">
    <property type="entry name" value="CARBOXYLIC ACID TRANSPORTER PROTEIN HOMOLOG"/>
    <property type="match status" value="1"/>
</dbReference>
<keyword evidence="9" id="KW-1185">Reference proteome</keyword>
<dbReference type="RefSeq" id="WP_145207684.1">
    <property type="nucleotide sequence ID" value="NZ_CP036432.1"/>
</dbReference>
<feature type="transmembrane region" description="Helical" evidence="6">
    <location>
        <begin position="298"/>
        <end position="316"/>
    </location>
</feature>
<feature type="transmembrane region" description="Helical" evidence="6">
    <location>
        <begin position="257"/>
        <end position="278"/>
    </location>
</feature>
<dbReference type="InterPro" id="IPR011701">
    <property type="entry name" value="MFS"/>
</dbReference>
<accession>A0ABX5XKT2</accession>
<sequence>MDDEKRNPEEPSVDRPGEPVVLDPGENSSGRWYDGVTRYQWLILIIACAGWVFDVYEGQIFNITRSDMLLEVLDGDEAAAKAWGDNFLAIFLAGGTIGGLLFGSLADRWGRRPIMIATILMYSVFSGLTYFANDIYVIGVLRFLVALGIGGEWAVAASLVAEVFPKKARAQAAGIFHASSILGTWLAALSGILVGSHWRYAYLLGVLPALLIVWVRASVKEPERWQAIRNSEVGQKSGSFRDLLLNPKWNGLAFRGMLLAAVGLGTFWSVTVAGQDLVRALLLSLGSDPEAAGAKSKFAYGIVQAAGGGAGLLAFGPLCARFGRKPTFIAYHILALLIVPVVCFLPQTYTQMLFILPVFGFLTLGMHSGYAIYFPELFPTHIRATGASFCFNGGRLLAVPVLFFSGWLKGREDISLQHAVWWLSSLFLVGIVVMLTLPETKQRDLVEN</sequence>